<feature type="binding site" evidence="10">
    <location>
        <position position="542"/>
    </location>
    <ligand>
        <name>NADP(+)</name>
        <dbReference type="ChEBI" id="CHEBI:58349"/>
    </ligand>
</feature>
<dbReference type="PROSITE" id="PS51384">
    <property type="entry name" value="FAD_FR"/>
    <property type="match status" value="1"/>
</dbReference>
<feature type="domain" description="Flavodoxin-like" evidence="12">
    <location>
        <begin position="67"/>
        <end position="220"/>
    </location>
</feature>
<dbReference type="SUPFAM" id="SSF52218">
    <property type="entry name" value="Flavoproteins"/>
    <property type="match status" value="1"/>
</dbReference>
<dbReference type="InterPro" id="IPR008254">
    <property type="entry name" value="Flavodoxin/NO_synth"/>
</dbReference>
<comment type="caution">
    <text evidence="10">Lacks conserved residue(s) required for the propagation of feature annotation.</text>
</comment>
<feature type="binding site" evidence="10">
    <location>
        <begin position="459"/>
        <end position="462"/>
    </location>
    <ligand>
        <name>FAD</name>
        <dbReference type="ChEBI" id="CHEBI:57692"/>
    </ligand>
</feature>
<dbReference type="EMBL" id="MK778367">
    <property type="protein sequence ID" value="QHF16162.1"/>
    <property type="molecule type" value="mRNA"/>
</dbReference>
<feature type="transmembrane region" description="Helical" evidence="10">
    <location>
        <begin position="12"/>
        <end position="33"/>
    </location>
</feature>
<dbReference type="InterPro" id="IPR001433">
    <property type="entry name" value="OxRdtase_FAD/NAD-bd"/>
</dbReference>
<evidence type="ECO:0000256" key="2">
    <source>
        <dbReference type="ARBA" id="ARBA00022643"/>
    </source>
</evidence>
<dbReference type="PRINTS" id="PR00369">
    <property type="entry name" value="FLAVODOXIN"/>
</dbReference>
<feature type="binding site" evidence="10">
    <location>
        <position position="645"/>
    </location>
    <ligand>
        <name>NADP(+)</name>
        <dbReference type="ChEBI" id="CHEBI:58349"/>
    </ligand>
</feature>
<dbReference type="AlphaFoldDB" id="A0A6M3BDA0"/>
<organism evidence="14">
    <name type="scientific">Anthoceros agrestis</name>
    <dbReference type="NCBI Taxonomy" id="41834"/>
    <lineage>
        <taxon>Eukaryota</taxon>
        <taxon>Viridiplantae</taxon>
        <taxon>Streptophyta</taxon>
        <taxon>Embryophyta</taxon>
        <taxon>Anthocerotophyta</taxon>
        <taxon>Anthocerotopsida</taxon>
        <taxon>Anthocerotidae</taxon>
        <taxon>Anthocerotales</taxon>
        <taxon>Anthocerotaceae</taxon>
        <taxon>Anthoceros</taxon>
    </lineage>
</organism>
<evidence type="ECO:0000256" key="11">
    <source>
        <dbReference type="PIRNR" id="PIRNR000208"/>
    </source>
</evidence>
<feature type="binding site" evidence="10">
    <location>
        <position position="683"/>
    </location>
    <ligand>
        <name>FAD</name>
        <dbReference type="ChEBI" id="CHEBI:57692"/>
    </ligand>
</feature>
<feature type="binding site" evidence="10">
    <location>
        <begin position="493"/>
        <end position="496"/>
    </location>
    <ligand>
        <name>FAD</name>
        <dbReference type="ChEBI" id="CHEBI:57692"/>
    </ligand>
</feature>
<dbReference type="SUPFAM" id="SSF63380">
    <property type="entry name" value="Riboflavin synthase domain-like"/>
    <property type="match status" value="1"/>
</dbReference>
<dbReference type="InterPro" id="IPR003097">
    <property type="entry name" value="CysJ-like_FAD-binding"/>
</dbReference>
<dbReference type="InterPro" id="IPR029039">
    <property type="entry name" value="Flavoprotein-like_sf"/>
</dbReference>
<comment type="catalytic activity">
    <reaction evidence="10 11">
        <text>2 oxidized [cytochrome P450] + NADPH = 2 reduced [cytochrome P450] + NADP(+) + H(+)</text>
        <dbReference type="Rhea" id="RHEA:24040"/>
        <dbReference type="Rhea" id="RHEA-COMP:14627"/>
        <dbReference type="Rhea" id="RHEA-COMP:14628"/>
        <dbReference type="ChEBI" id="CHEBI:15378"/>
        <dbReference type="ChEBI" id="CHEBI:55376"/>
        <dbReference type="ChEBI" id="CHEBI:57783"/>
        <dbReference type="ChEBI" id="CHEBI:58349"/>
        <dbReference type="ChEBI" id="CHEBI:60344"/>
        <dbReference type="EC" id="1.6.2.4"/>
    </reaction>
</comment>
<dbReference type="FunFam" id="3.40.50.80:FF:000001">
    <property type="entry name" value="NADPH--cytochrome P450 reductase 1"/>
    <property type="match status" value="1"/>
</dbReference>
<dbReference type="PANTHER" id="PTHR19384">
    <property type="entry name" value="NITRIC OXIDE SYNTHASE-RELATED"/>
    <property type="match status" value="1"/>
</dbReference>
<sequence length="683" mass="75366">MAVAAALGDGVSSIVLIGLVVGVVVVSVGWLLWRRAAGGKVVEETHVYKVIEEEAVEEVEESPKRKVKVFFGTQTGTAEGFAKALAEEGKSRYQDKVVFQVVDLDDYGTDDDHYKEKLAKESLALFMIATYGDGEPTDNAARFYKWLESLPEEGDEQLLSAMTYGIFGLGNRQYEHFNKVALVMDKCFAAHGGNKLIECGLGDDDQCIEDDFTAWREQLWPLLDPLLRDEDDEGNDATPYTASIAEYRTVFHDKAAKLHEEAYAVHMNGKVGYDIHHPARAIVAVRRELHTPLSDRSCIHLEFDVGKTGLTYETGDHVGVYAENTVESVEEAAALLGYPLDTIFSLHGDTVNGDALTGGSASLPPPFPGPCTLEYALSRYADLTNPPKKTVLAVLAAYASDPEEVERLKHLASPAGKDDFAQWVAADQRSLLEVLSHFKSVKLPLGVFFASVSPRLQPRYYSISSSPRYAPTRIHVTCALVYGPSPTGRIHRGVASTWMKQSIPASESDQNGCSWAPIFVRQSNFKLPSDPSTPIVMIGPGTGLAPFRGFLQERAALQALGEKLGPAILFFGCRTRKQDYIYEDELKAYLENGTISALHVAFSRESTAKEYVQHKLQQEAKTFWNLIADGGYLYVCGDAKGMAKDVHRTLHTIVMEQECVNSSKAESTVKKLQMDGRYLRDVW</sequence>
<dbReference type="GO" id="GO:0050661">
    <property type="term" value="F:NADP binding"/>
    <property type="evidence" value="ECO:0007669"/>
    <property type="project" value="UniProtKB-UniRule"/>
</dbReference>
<feature type="binding site" evidence="10">
    <location>
        <begin position="73"/>
        <end position="78"/>
    </location>
    <ligand>
        <name>FMN</name>
        <dbReference type="ChEBI" id="CHEBI:58210"/>
    </ligand>
</feature>
<dbReference type="GO" id="GO:0050660">
    <property type="term" value="F:flavin adenine dinucleotide binding"/>
    <property type="evidence" value="ECO:0007669"/>
    <property type="project" value="UniProtKB-UniRule"/>
</dbReference>
<dbReference type="CDD" id="cd06204">
    <property type="entry name" value="CYPOR"/>
    <property type="match status" value="1"/>
</dbReference>
<proteinExistence type="evidence at transcript level"/>
<dbReference type="PIRSF" id="PIRSF000208">
    <property type="entry name" value="P450R"/>
    <property type="match status" value="1"/>
</dbReference>
<dbReference type="InterPro" id="IPR017938">
    <property type="entry name" value="Riboflavin_synthase-like_b-brl"/>
</dbReference>
<keyword evidence="1 10" id="KW-0285">Flavoprotein</keyword>
<dbReference type="Gene3D" id="3.40.50.80">
    <property type="entry name" value="Nucleotide-binding domain of ferredoxin-NADP reductase (FNR) module"/>
    <property type="match status" value="1"/>
</dbReference>
<evidence type="ECO:0000256" key="9">
    <source>
        <dbReference type="ARBA" id="ARBA00023136"/>
    </source>
</evidence>
<protein>
    <recommendedName>
        <fullName evidence="10 11">NADPH--cytochrome P450 reductase</fullName>
        <shortName evidence="10">CPR</shortName>
        <shortName evidence="10">P450R</shortName>
        <ecNumber evidence="10 11">1.6.2.4</ecNumber>
    </recommendedName>
</protein>
<dbReference type="PRINTS" id="PR00371">
    <property type="entry name" value="FPNCR"/>
</dbReference>
<evidence type="ECO:0000256" key="5">
    <source>
        <dbReference type="ARBA" id="ARBA00022827"/>
    </source>
</evidence>
<comment type="cofactor">
    <cofactor evidence="10">
        <name>FAD</name>
        <dbReference type="ChEBI" id="CHEBI:57692"/>
    </cofactor>
    <text evidence="10">Binds 1 FAD per monomer.</text>
</comment>
<comment type="function">
    <text evidence="10">This enzyme is required for electron transfer from NADP to cytochrome P450 in microsomes. It can also provide electron transfer to heme oxygenase and cytochrome B5.</text>
</comment>
<feature type="binding site" evidence="10">
    <location>
        <position position="296"/>
    </location>
    <ligand>
        <name>NADP(+)</name>
        <dbReference type="ChEBI" id="CHEBI:58349"/>
    </ligand>
</feature>
<dbReference type="Gene3D" id="1.20.990.10">
    <property type="entry name" value="NADPH-cytochrome p450 Reductase, Chain A, domain 3"/>
    <property type="match status" value="1"/>
</dbReference>
<dbReference type="Gene3D" id="2.40.30.10">
    <property type="entry name" value="Translation factors"/>
    <property type="match status" value="1"/>
</dbReference>
<reference evidence="14" key="1">
    <citation type="submission" date="2019-04" db="EMBL/GenBank/DDBJ databases">
        <authorList>
            <person name="Wohl J."/>
            <person name="Petersen M.S."/>
        </authorList>
    </citation>
    <scope>NUCLEOTIDE SEQUENCE</scope>
</reference>
<keyword evidence="5 10" id="KW-0274">FAD</keyword>
<feature type="domain" description="FAD-binding FR-type" evidence="13">
    <location>
        <begin position="276"/>
        <end position="528"/>
    </location>
</feature>
<feature type="binding site" evidence="10">
    <location>
        <position position="204"/>
    </location>
    <ligand>
        <name>FMN</name>
        <dbReference type="ChEBI" id="CHEBI:58210"/>
    </ligand>
</feature>
<dbReference type="InterPro" id="IPR017927">
    <property type="entry name" value="FAD-bd_FR_type"/>
</dbReference>
<evidence type="ECO:0000256" key="7">
    <source>
        <dbReference type="ARBA" id="ARBA00022989"/>
    </source>
</evidence>
<dbReference type="InterPro" id="IPR023173">
    <property type="entry name" value="NADPH_Cyt_P450_Rdtase_alpha"/>
</dbReference>
<dbReference type="InterPro" id="IPR039261">
    <property type="entry name" value="FNR_nucleotide-bd"/>
</dbReference>
<keyword evidence="8 10" id="KW-0560">Oxidoreductase</keyword>
<evidence type="ECO:0000256" key="10">
    <source>
        <dbReference type="HAMAP-Rule" id="MF_03212"/>
    </source>
</evidence>
<evidence type="ECO:0000256" key="1">
    <source>
        <dbReference type="ARBA" id="ARBA00022630"/>
    </source>
</evidence>
<evidence type="ECO:0000256" key="4">
    <source>
        <dbReference type="ARBA" id="ARBA00022824"/>
    </source>
</evidence>
<dbReference type="Pfam" id="PF00175">
    <property type="entry name" value="NAD_binding_1"/>
    <property type="match status" value="1"/>
</dbReference>
<evidence type="ECO:0000256" key="3">
    <source>
        <dbReference type="ARBA" id="ARBA00022692"/>
    </source>
</evidence>
<keyword evidence="2 10" id="KW-0288">FMN</keyword>
<dbReference type="InterPro" id="IPR023208">
    <property type="entry name" value="P450R"/>
</dbReference>
<feature type="binding site" evidence="10">
    <location>
        <begin position="129"/>
        <end position="132"/>
    </location>
    <ligand>
        <name>FMN</name>
        <dbReference type="ChEBI" id="CHEBI:58210"/>
    </ligand>
</feature>
<dbReference type="InterPro" id="IPR001094">
    <property type="entry name" value="Flavdoxin-like"/>
</dbReference>
<dbReference type="GO" id="GO:0003958">
    <property type="term" value="F:NADPH-hemoprotein reductase activity"/>
    <property type="evidence" value="ECO:0007669"/>
    <property type="project" value="UniProtKB-UniRule"/>
</dbReference>
<evidence type="ECO:0000259" key="13">
    <source>
        <dbReference type="PROSITE" id="PS51384"/>
    </source>
</evidence>
<dbReference type="GO" id="GO:0010181">
    <property type="term" value="F:FMN binding"/>
    <property type="evidence" value="ECO:0007669"/>
    <property type="project" value="UniProtKB-UniRule"/>
</dbReference>
<comment type="similarity">
    <text evidence="10">In the N-terminal section; belongs to the flavodoxin family.</text>
</comment>
<evidence type="ECO:0000259" key="12">
    <source>
        <dbReference type="PROSITE" id="PS50902"/>
    </source>
</evidence>
<dbReference type="InterPro" id="IPR001709">
    <property type="entry name" value="Flavoprot_Pyr_Nucl_cyt_Rdtase"/>
</dbReference>
<evidence type="ECO:0000313" key="14">
    <source>
        <dbReference type="EMBL" id="QHF16162.1"/>
    </source>
</evidence>
<keyword evidence="9 10" id="KW-0472">Membrane</keyword>
<comment type="similarity">
    <text evidence="10">Belongs to the NADPH--cytochrome P450 reductase family.</text>
</comment>
<feature type="binding site" evidence="10">
    <location>
        <begin position="477"/>
        <end position="479"/>
    </location>
    <ligand>
        <name>FAD</name>
        <dbReference type="ChEBI" id="CHEBI:57692"/>
    </ligand>
</feature>
<dbReference type="Pfam" id="PF00667">
    <property type="entry name" value="FAD_binding_1"/>
    <property type="match status" value="1"/>
</dbReference>
<comment type="similarity">
    <text evidence="10 11">In the C-terminal section; belongs to the flavoprotein pyridine nucleotide cytochrome reductase family.</text>
</comment>
<evidence type="ECO:0000256" key="6">
    <source>
        <dbReference type="ARBA" id="ARBA00022857"/>
    </source>
</evidence>
<dbReference type="Pfam" id="PF00258">
    <property type="entry name" value="Flavodoxin_1"/>
    <property type="match status" value="1"/>
</dbReference>
<keyword evidence="4 10" id="KW-0256">Endoplasmic reticulum</keyword>
<dbReference type="PROSITE" id="PS50902">
    <property type="entry name" value="FLAVODOXIN_LIKE"/>
    <property type="match status" value="1"/>
</dbReference>
<evidence type="ECO:0000256" key="8">
    <source>
        <dbReference type="ARBA" id="ARBA00023002"/>
    </source>
</evidence>
<keyword evidence="3 10" id="KW-0812">Transmembrane</keyword>
<name>A0A6M3BDA0_9EMBR</name>
<dbReference type="SUPFAM" id="SSF52343">
    <property type="entry name" value="Ferredoxin reductase-like, C-terminal NADP-linked domain"/>
    <property type="match status" value="1"/>
</dbReference>
<accession>A0A6M3BDA0</accession>
<dbReference type="Gene3D" id="3.40.50.360">
    <property type="match status" value="1"/>
</dbReference>
<dbReference type="PANTHER" id="PTHR19384:SF17">
    <property type="entry name" value="NADPH--CYTOCHROME P450 REDUCTASE"/>
    <property type="match status" value="1"/>
</dbReference>
<comment type="subcellular location">
    <subcellularLocation>
        <location evidence="10">Endoplasmic reticulum membrane</location>
        <topology evidence="10">Single-pass membrane protein</topology>
        <orientation evidence="10">Cytoplasmic side</orientation>
    </subcellularLocation>
</comment>
<keyword evidence="7 10" id="KW-1133">Transmembrane helix</keyword>
<dbReference type="GO" id="GO:0005789">
    <property type="term" value="C:endoplasmic reticulum membrane"/>
    <property type="evidence" value="ECO:0007669"/>
    <property type="project" value="UniProtKB-SubCell"/>
</dbReference>
<dbReference type="HAMAP" id="MF_03212">
    <property type="entry name" value="NCPR"/>
    <property type="match status" value="1"/>
</dbReference>
<keyword evidence="6 10" id="KW-0521">NADP</keyword>
<dbReference type="EC" id="1.6.2.4" evidence="10 11"/>
<dbReference type="GO" id="GO:0005829">
    <property type="term" value="C:cytosol"/>
    <property type="evidence" value="ECO:0007669"/>
    <property type="project" value="TreeGrafter"/>
</dbReference>
<feature type="binding site" evidence="10">
    <location>
        <begin position="609"/>
        <end position="613"/>
    </location>
    <ligand>
        <name>NADP(+)</name>
        <dbReference type="ChEBI" id="CHEBI:58349"/>
    </ligand>
</feature>
<feature type="binding site" evidence="10">
    <location>
        <begin position="603"/>
        <end position="604"/>
    </location>
    <ligand>
        <name>NADP(+)</name>
        <dbReference type="ChEBI" id="CHEBI:58349"/>
    </ligand>
</feature>
<comment type="cofactor">
    <cofactor evidence="10">
        <name>FMN</name>
        <dbReference type="ChEBI" id="CHEBI:58210"/>
    </cofactor>
    <text evidence="10">Binds 1 FMN per monomer.</text>
</comment>
<feature type="binding site" evidence="10">
    <location>
        <begin position="169"/>
        <end position="178"/>
    </location>
    <ligand>
        <name>FMN</name>
        <dbReference type="ChEBI" id="CHEBI:58210"/>
    </ligand>
</feature>